<accession>A0ABS5YD12</accession>
<evidence type="ECO:0000313" key="1">
    <source>
        <dbReference type="EMBL" id="MBT9432863.1"/>
    </source>
</evidence>
<keyword evidence="2" id="KW-1185">Reference proteome</keyword>
<dbReference type="EMBL" id="JAFJYC010000002">
    <property type="protein sequence ID" value="MBT9432863.1"/>
    <property type="molecule type" value="Genomic_DNA"/>
</dbReference>
<organism evidence="1 2">
    <name type="scientific">Candidatus Sodalis endolongispinus</name>
    <dbReference type="NCBI Taxonomy" id="2812662"/>
    <lineage>
        <taxon>Bacteria</taxon>
        <taxon>Pseudomonadati</taxon>
        <taxon>Pseudomonadota</taxon>
        <taxon>Gammaproteobacteria</taxon>
        <taxon>Enterobacterales</taxon>
        <taxon>Bruguierivoracaceae</taxon>
        <taxon>Sodalis</taxon>
    </lineage>
</organism>
<protein>
    <submittedName>
        <fullName evidence="1">Uncharacterized protein</fullName>
    </submittedName>
</protein>
<name>A0ABS5YD12_9GAMM</name>
<sequence>MTCQRGLGSAFAALKQDVLYRVLSAQGEVLLPAEQQAQAFTLPGMAFDPTLTRFDIMQEGQLLHVATFPLTRPQGALLCANCA</sequence>
<evidence type="ECO:0000313" key="2">
    <source>
        <dbReference type="Proteomes" id="UP000811282"/>
    </source>
</evidence>
<comment type="caution">
    <text evidence="1">The sequence shown here is derived from an EMBL/GenBank/DDBJ whole genome shotgun (WGS) entry which is preliminary data.</text>
</comment>
<dbReference type="RefSeq" id="WP_215670236.1">
    <property type="nucleotide sequence ID" value="NZ_JAFJYC010000002.1"/>
</dbReference>
<proteinExistence type="predicted"/>
<reference evidence="1 2" key="1">
    <citation type="journal article" date="2021" name="Genome Biol. Evol.">
        <title>The evolution of interdependence in a four-way mealybug symbiosis.</title>
        <authorList>
            <person name="Garber A.I."/>
            <person name="Kupper M."/>
            <person name="Laetsch D.R."/>
            <person name="Weldon S.R."/>
            <person name="Ladinsky M.S."/>
            <person name="Bjorkman P.J."/>
            <person name="McCutcheon J.P."/>
        </authorList>
    </citation>
    <scope>NUCLEOTIDE SEQUENCE [LARGE SCALE GENOMIC DNA]</scope>
    <source>
        <strain evidence="1">SOD</strain>
    </source>
</reference>
<gene>
    <name evidence="1" type="ORF">JZM24_13325</name>
</gene>
<dbReference type="Proteomes" id="UP000811282">
    <property type="component" value="Unassembled WGS sequence"/>
</dbReference>